<keyword evidence="4" id="KW-0597">Phosphoprotein</keyword>
<keyword evidence="5" id="KW-0282">Flagellum</keyword>
<keyword evidence="7" id="KW-0206">Cytoskeleton</keyword>
<proteinExistence type="inferred from homology"/>
<evidence type="ECO:0000256" key="2">
    <source>
        <dbReference type="ARBA" id="ARBA00006737"/>
    </source>
</evidence>
<name>A0ABD2QHM0_9PLAT</name>
<evidence type="ECO:0000256" key="4">
    <source>
        <dbReference type="ARBA" id="ARBA00022553"/>
    </source>
</evidence>
<reference evidence="9 10" key="1">
    <citation type="submission" date="2024-11" db="EMBL/GenBank/DDBJ databases">
        <title>Adaptive evolution of stress response genes in parasites aligns with host niche diversity.</title>
        <authorList>
            <person name="Hahn C."/>
            <person name="Resl P."/>
        </authorList>
    </citation>
    <scope>NUCLEOTIDE SEQUENCE [LARGE SCALE GENOMIC DNA]</scope>
    <source>
        <strain evidence="9">EGGRZ-B1_66</strain>
        <tissue evidence="9">Body</tissue>
    </source>
</reference>
<gene>
    <name evidence="9" type="primary">RSPH3_2</name>
    <name evidence="9" type="ORF">Ciccas_002295</name>
</gene>
<dbReference type="AlphaFoldDB" id="A0ABD2QHM0"/>
<dbReference type="Proteomes" id="UP001626550">
    <property type="component" value="Unassembled WGS sequence"/>
</dbReference>
<keyword evidence="8" id="KW-0966">Cell projection</keyword>
<keyword evidence="6" id="KW-0969">Cilium</keyword>
<comment type="similarity">
    <text evidence="2">Belongs to the flagellar radial spoke RSP3 family.</text>
</comment>
<keyword evidence="3" id="KW-0963">Cytoplasm</keyword>
<dbReference type="EMBL" id="JBJKFK010000176">
    <property type="protein sequence ID" value="KAL3319045.1"/>
    <property type="molecule type" value="Genomic_DNA"/>
</dbReference>
<keyword evidence="10" id="KW-1185">Reference proteome</keyword>
<evidence type="ECO:0000313" key="9">
    <source>
        <dbReference type="EMBL" id="KAL3319045.1"/>
    </source>
</evidence>
<evidence type="ECO:0000256" key="7">
    <source>
        <dbReference type="ARBA" id="ARBA00023212"/>
    </source>
</evidence>
<evidence type="ECO:0000256" key="3">
    <source>
        <dbReference type="ARBA" id="ARBA00022490"/>
    </source>
</evidence>
<accession>A0ABD2QHM0</accession>
<evidence type="ECO:0000256" key="1">
    <source>
        <dbReference type="ARBA" id="ARBA00004611"/>
    </source>
</evidence>
<comment type="caution">
    <text evidence="9">The sequence shown here is derived from an EMBL/GenBank/DDBJ whole genome shotgun (WGS) entry which is preliminary data.</text>
</comment>
<organism evidence="9 10">
    <name type="scientific">Cichlidogyrus casuarinus</name>
    <dbReference type="NCBI Taxonomy" id="1844966"/>
    <lineage>
        <taxon>Eukaryota</taxon>
        <taxon>Metazoa</taxon>
        <taxon>Spiralia</taxon>
        <taxon>Lophotrochozoa</taxon>
        <taxon>Platyhelminthes</taxon>
        <taxon>Monogenea</taxon>
        <taxon>Monopisthocotylea</taxon>
        <taxon>Dactylogyridea</taxon>
        <taxon>Ancyrocephalidae</taxon>
        <taxon>Cichlidogyrus</taxon>
    </lineage>
</organism>
<protein>
    <submittedName>
        <fullName evidence="9">Radial spoke head protein 3</fullName>
    </submittedName>
</protein>
<dbReference type="PANTHER" id="PTHR21648">
    <property type="entry name" value="FLAGELLAR RADIAL SPOKE PROTEIN 3"/>
    <property type="match status" value="1"/>
</dbReference>
<dbReference type="InterPro" id="IPR009290">
    <property type="entry name" value="Radial_spoke_3"/>
</dbReference>
<comment type="subcellular location">
    <subcellularLocation>
        <location evidence="1">Cytoplasm</location>
        <location evidence="1">Cytoskeleton</location>
        <location evidence="1">Flagellum axoneme</location>
    </subcellularLocation>
</comment>
<dbReference type="PANTHER" id="PTHR21648:SF0">
    <property type="entry name" value="RADIAL SPOKE HEAD PROTEIN 3 HOMOLOG"/>
    <property type="match status" value="1"/>
</dbReference>
<evidence type="ECO:0000313" key="10">
    <source>
        <dbReference type="Proteomes" id="UP001626550"/>
    </source>
</evidence>
<evidence type="ECO:0000256" key="5">
    <source>
        <dbReference type="ARBA" id="ARBA00022846"/>
    </source>
</evidence>
<evidence type="ECO:0000256" key="6">
    <source>
        <dbReference type="ARBA" id="ARBA00023069"/>
    </source>
</evidence>
<evidence type="ECO:0000256" key="8">
    <source>
        <dbReference type="ARBA" id="ARBA00023273"/>
    </source>
</evidence>
<sequence>MADVQPNNMYSFSSQPHVAVHKTRSKKFFSLIESDEEPRYANLMFDRRIVRGNTYAMASESRSDQDLVEIQRKAEMRRHAIERKRVKEQLRPRSPVPVEGRQHQDVQTHLYLEEITDREEEREVNTQTDAFLDRPPTPLFIPAKIGADVATQINEGDLFDFDTEVVHILGLLVGKTIEQSCLEVIEEEELEGLKAQQQAFEELREVEMHEQQRLAEKDRRIRTEKQNKRQQMITATILEQETISKMLAKSFSRSYLSDLVPNVYQNLEEHGYFYDPVERDIEDSFLPSLIEATLGELCNITEIRVLLDRVLRDVGFFSLEIIRIGGNAFGN</sequence>
<dbReference type="Pfam" id="PF06098">
    <property type="entry name" value="Radial_spoke_3"/>
    <property type="match status" value="1"/>
</dbReference>